<dbReference type="AlphaFoldDB" id="A0AAU9JIU8"/>
<name>A0AAU9JIU8_9CILI</name>
<dbReference type="Gene3D" id="1.25.40.10">
    <property type="entry name" value="Tetratricopeptide repeat domain"/>
    <property type="match status" value="1"/>
</dbReference>
<dbReference type="SMART" id="SM00028">
    <property type="entry name" value="TPR"/>
    <property type="match status" value="2"/>
</dbReference>
<comment type="caution">
    <text evidence="2">The sequence shown here is derived from an EMBL/GenBank/DDBJ whole genome shotgun (WGS) entry which is preliminary data.</text>
</comment>
<evidence type="ECO:0000313" key="3">
    <source>
        <dbReference type="Proteomes" id="UP001162131"/>
    </source>
</evidence>
<accession>A0AAU9JIU8</accession>
<sequence length="180" mass="20882">MQSLRLVGGRTGNTYPGLCRLGIKYANGFMPYDAFQCFVKAIKLNQERGEAWINLGILYEIFDQFDQARAAYKEAESIEDTENIGKQMASLIGVRKKKDLQFFYPLTKIQGNCTEKRARKDIEDFQDLGRPNKKLKLRDRNYDEDAKTAITFNDIMNNLEKSELYMIEDIAKFLLEPKLE</sequence>
<dbReference type="InterPro" id="IPR019734">
    <property type="entry name" value="TPR_rpt"/>
</dbReference>
<organism evidence="2 3">
    <name type="scientific">Blepharisma stoltei</name>
    <dbReference type="NCBI Taxonomy" id="1481888"/>
    <lineage>
        <taxon>Eukaryota</taxon>
        <taxon>Sar</taxon>
        <taxon>Alveolata</taxon>
        <taxon>Ciliophora</taxon>
        <taxon>Postciliodesmatophora</taxon>
        <taxon>Heterotrichea</taxon>
        <taxon>Heterotrichida</taxon>
        <taxon>Blepharismidae</taxon>
        <taxon>Blepharisma</taxon>
    </lineage>
</organism>
<dbReference type="InterPro" id="IPR011990">
    <property type="entry name" value="TPR-like_helical_dom_sf"/>
</dbReference>
<dbReference type="SUPFAM" id="SSF48452">
    <property type="entry name" value="TPR-like"/>
    <property type="match status" value="1"/>
</dbReference>
<evidence type="ECO:0000313" key="2">
    <source>
        <dbReference type="EMBL" id="CAG9323420.1"/>
    </source>
</evidence>
<feature type="repeat" description="TPR" evidence="1">
    <location>
        <begin position="49"/>
        <end position="82"/>
    </location>
</feature>
<dbReference type="EMBL" id="CAJZBQ010000034">
    <property type="protein sequence ID" value="CAG9323420.1"/>
    <property type="molecule type" value="Genomic_DNA"/>
</dbReference>
<gene>
    <name evidence="2" type="ORF">BSTOLATCC_MIC34070</name>
</gene>
<reference evidence="2" key="1">
    <citation type="submission" date="2021-09" db="EMBL/GenBank/DDBJ databases">
        <authorList>
            <consortium name="AG Swart"/>
            <person name="Singh M."/>
            <person name="Singh A."/>
            <person name="Seah K."/>
            <person name="Emmerich C."/>
        </authorList>
    </citation>
    <scope>NUCLEOTIDE SEQUENCE</scope>
    <source>
        <strain evidence="2">ATCC30299</strain>
    </source>
</reference>
<dbReference type="PROSITE" id="PS50005">
    <property type="entry name" value="TPR"/>
    <property type="match status" value="1"/>
</dbReference>
<keyword evidence="3" id="KW-1185">Reference proteome</keyword>
<dbReference type="Proteomes" id="UP001162131">
    <property type="component" value="Unassembled WGS sequence"/>
</dbReference>
<protein>
    <recommendedName>
        <fullName evidence="4">Tetratricopeptide repeat protein</fullName>
    </recommendedName>
</protein>
<evidence type="ECO:0008006" key="4">
    <source>
        <dbReference type="Google" id="ProtNLM"/>
    </source>
</evidence>
<keyword evidence="1" id="KW-0802">TPR repeat</keyword>
<evidence type="ECO:0000256" key="1">
    <source>
        <dbReference type="PROSITE-ProRule" id="PRU00339"/>
    </source>
</evidence>
<proteinExistence type="predicted"/>